<gene>
    <name evidence="2" type="ORF">CTheo_8188</name>
</gene>
<comment type="caution">
    <text evidence="2">The sequence shown here is derived from an EMBL/GenBank/DDBJ whole genome shotgun (WGS) entry which is preliminary data.</text>
</comment>
<dbReference type="AlphaFoldDB" id="A0A5N5QAA2"/>
<dbReference type="Proteomes" id="UP000383932">
    <property type="component" value="Unassembled WGS sequence"/>
</dbReference>
<reference evidence="2 3" key="1">
    <citation type="journal article" date="2019" name="Fungal Biol. Biotechnol.">
        <title>Draft genome sequence of fastidious pathogen Ceratobasidium theobromae, which causes vascular-streak dieback in Theobroma cacao.</title>
        <authorList>
            <person name="Ali S.S."/>
            <person name="Asman A."/>
            <person name="Shao J."/>
            <person name="Firmansyah A.P."/>
            <person name="Susilo A.W."/>
            <person name="Rosmana A."/>
            <person name="McMahon P."/>
            <person name="Junaid M."/>
            <person name="Guest D."/>
            <person name="Kheng T.Y."/>
            <person name="Meinhardt L.W."/>
            <person name="Bailey B.A."/>
        </authorList>
    </citation>
    <scope>NUCLEOTIDE SEQUENCE [LARGE SCALE GENOMIC DNA]</scope>
    <source>
        <strain evidence="2 3">CT2</strain>
    </source>
</reference>
<evidence type="ECO:0000313" key="3">
    <source>
        <dbReference type="Proteomes" id="UP000383932"/>
    </source>
</evidence>
<feature type="region of interest" description="Disordered" evidence="1">
    <location>
        <begin position="162"/>
        <end position="186"/>
    </location>
</feature>
<dbReference type="OrthoDB" id="10641624at2759"/>
<proteinExistence type="predicted"/>
<feature type="region of interest" description="Disordered" evidence="1">
    <location>
        <begin position="509"/>
        <end position="541"/>
    </location>
</feature>
<evidence type="ECO:0000256" key="1">
    <source>
        <dbReference type="SAM" id="MobiDB-lite"/>
    </source>
</evidence>
<dbReference type="EMBL" id="SSOP01000473">
    <property type="protein sequence ID" value="KAB5588368.1"/>
    <property type="molecule type" value="Genomic_DNA"/>
</dbReference>
<keyword evidence="3" id="KW-1185">Reference proteome</keyword>
<feature type="compositionally biased region" description="Pro residues" evidence="1">
    <location>
        <begin position="166"/>
        <end position="177"/>
    </location>
</feature>
<evidence type="ECO:0000313" key="2">
    <source>
        <dbReference type="EMBL" id="KAB5588368.1"/>
    </source>
</evidence>
<organism evidence="2 3">
    <name type="scientific">Ceratobasidium theobromae</name>
    <dbReference type="NCBI Taxonomy" id="1582974"/>
    <lineage>
        <taxon>Eukaryota</taxon>
        <taxon>Fungi</taxon>
        <taxon>Dikarya</taxon>
        <taxon>Basidiomycota</taxon>
        <taxon>Agaricomycotina</taxon>
        <taxon>Agaricomycetes</taxon>
        <taxon>Cantharellales</taxon>
        <taxon>Ceratobasidiaceae</taxon>
        <taxon>Ceratobasidium</taxon>
    </lineage>
</organism>
<protein>
    <submittedName>
        <fullName evidence="2">Uncharacterized protein</fullName>
    </submittedName>
</protein>
<name>A0A5N5QAA2_9AGAM</name>
<accession>A0A5N5QAA2</accession>
<sequence>MCETEPKSDLHTHNSKRMAIASFIHQGAKNPPQLFRGSRCRRSIGSNDSIHPKNRNPTIALDAEVEMEVDADVDVESIHSASDLLMLQLKMEVDQGRQEDYEELDPDIDVQSVCGQSDLELLRSEHQYPSIDTYSKHEHWGQTFQAIPTAPTHTPSGTFDANAELPPLPPSNLPPIPLASSHNNANGMEDEMIGALHDNGPLPLVSLSQLAFNNTLELPRHVNLVINSMGLTDRIRDQVENTLPRNRTQMLNDLHAVFNEHIAPVLQLNISDPDSMLKEILDGERLSALTISIAAIYLFTETLMLQESEQVDFALGLPTALPWGNGNGWEYSVEVRDLAILGADFPRYVYLPVVDRTADHCYLWYITCIMEGSVVDIHFYLIDSAGKKNKSVLVQRASPGLQLVANLFPGYEPRYHYSQRSYRNFQQDPSSLHCGFYLCQALSAGLLHQFDRLEHPLEVTSVQVKLTSILLEFTNGTFVQKLLGLQRATGIKLHRQFIQPQALQSPARETSALRLKSQAEGTRQLDSERDEDWVPEEQTCG</sequence>